<reference evidence="1" key="1">
    <citation type="submission" date="2020-03" db="EMBL/GenBank/DDBJ databases">
        <authorList>
            <person name="Weist P."/>
        </authorList>
    </citation>
    <scope>NUCLEOTIDE SEQUENCE</scope>
</reference>
<evidence type="ECO:0000313" key="2">
    <source>
        <dbReference type="Proteomes" id="UP001153269"/>
    </source>
</evidence>
<dbReference type="EMBL" id="CADEAL010002120">
    <property type="protein sequence ID" value="CAB1438219.1"/>
    <property type="molecule type" value="Genomic_DNA"/>
</dbReference>
<accession>A0A9N7UWH1</accession>
<name>A0A9N7UWH1_PLEPL</name>
<dbReference type="Proteomes" id="UP001153269">
    <property type="component" value="Unassembled WGS sequence"/>
</dbReference>
<gene>
    <name evidence="1" type="ORF">PLEPLA_LOCUS26167</name>
</gene>
<keyword evidence="2" id="KW-1185">Reference proteome</keyword>
<evidence type="ECO:0000313" key="1">
    <source>
        <dbReference type="EMBL" id="CAB1438219.1"/>
    </source>
</evidence>
<sequence>MTSEGGSHLKQGSRLAIFMAIIEDRPLSLPLCPKPGHNSIVRPQWTWQNKLRPSDRQWLSKEHSWATTTRLCIASKIKSLLLFNKPPQPSNPLLLQALLPSNPGFLHQLSTPVIPIPVASFSPNAS</sequence>
<protein>
    <submittedName>
        <fullName evidence="1">Uncharacterized protein</fullName>
    </submittedName>
</protein>
<comment type="caution">
    <text evidence="1">The sequence shown here is derived from an EMBL/GenBank/DDBJ whole genome shotgun (WGS) entry which is preliminary data.</text>
</comment>
<dbReference type="AlphaFoldDB" id="A0A9N7UWH1"/>
<organism evidence="1 2">
    <name type="scientific">Pleuronectes platessa</name>
    <name type="common">European plaice</name>
    <dbReference type="NCBI Taxonomy" id="8262"/>
    <lineage>
        <taxon>Eukaryota</taxon>
        <taxon>Metazoa</taxon>
        <taxon>Chordata</taxon>
        <taxon>Craniata</taxon>
        <taxon>Vertebrata</taxon>
        <taxon>Euteleostomi</taxon>
        <taxon>Actinopterygii</taxon>
        <taxon>Neopterygii</taxon>
        <taxon>Teleostei</taxon>
        <taxon>Neoteleostei</taxon>
        <taxon>Acanthomorphata</taxon>
        <taxon>Carangaria</taxon>
        <taxon>Pleuronectiformes</taxon>
        <taxon>Pleuronectoidei</taxon>
        <taxon>Pleuronectidae</taxon>
        <taxon>Pleuronectes</taxon>
    </lineage>
</organism>
<proteinExistence type="predicted"/>